<evidence type="ECO:0000256" key="9">
    <source>
        <dbReference type="ARBA" id="ARBA00023242"/>
    </source>
</evidence>
<dbReference type="EMBL" id="OZ034836">
    <property type="protein sequence ID" value="CAL1677678.1"/>
    <property type="molecule type" value="Genomic_DNA"/>
</dbReference>
<gene>
    <name evidence="13" type="ORF">LPLAT_LOCUS3666</name>
</gene>
<dbReference type="AlphaFoldDB" id="A0AAV2NCM6"/>
<keyword evidence="6" id="KW-0805">Transcription regulation</keyword>
<dbReference type="Gene3D" id="3.30.160.60">
    <property type="entry name" value="Classic Zinc Finger"/>
    <property type="match status" value="2"/>
</dbReference>
<name>A0AAV2NCM6_9HYME</name>
<evidence type="ECO:0000313" key="13">
    <source>
        <dbReference type="EMBL" id="CAL1677678.1"/>
    </source>
</evidence>
<evidence type="ECO:0000256" key="6">
    <source>
        <dbReference type="ARBA" id="ARBA00023015"/>
    </source>
</evidence>
<dbReference type="Proteomes" id="UP001497644">
    <property type="component" value="Chromosome 13"/>
</dbReference>
<dbReference type="InterPro" id="IPR041697">
    <property type="entry name" value="Znf-C2H2_11"/>
</dbReference>
<evidence type="ECO:0000256" key="2">
    <source>
        <dbReference type="ARBA" id="ARBA00022723"/>
    </source>
</evidence>
<dbReference type="GO" id="GO:0003677">
    <property type="term" value="F:DNA binding"/>
    <property type="evidence" value="ECO:0007669"/>
    <property type="project" value="UniProtKB-KW"/>
</dbReference>
<sequence length="953" mass="108130">MKSIQTKGKCRKKNEKLGKVKLSTKDSVVSPDLSSLRKPIDTSVSDLCQVSKLLENGTDEVKSILSHECNIIYECRTCHSLFRSIVNLISHKREYCRKKFDITLCRNILHNYNSHSSKESIMQMFKTDQTIIKDSIKNDRILRSQVSHKKDLSKIIDMLNKKKEENVDNNFSSELKNTIFDAPSNQHIYLESINTNCSAVYQTVKSSNTMVNTTNLMKEQVAKLQDMTDQNQIIVLEGQTLENQLEKSDSPIQMDISDDENELLAHRLSTNNLACTICNAKFSTKKTLTFHMKTLHTSQRLCYSCLFCTSTFANPWSVYRHLNKVHRKTNEQVRKLRSHIQEKAFHRETTAMEGLKNVCATKTSALENVTMKNSDETQKSNHIESTVEPQSCGRRKKRLNTRVALSTPLQYCQTPIAACNETTTTTTSTIRQSNKTLSDSTSDDMLCETEDVDTATNMVVKSPDTQSGRVSSSPEIYEENGTSICVQRVSSLSKEDWDMLEKGLNYPVECNSVDNNNDLHKITPSITQNVDNSELVSSENENRDNSVSNTNLQSPEVVCTSTSQINSVTVKMKKKKEKISGHQSDEMPLTDLKERDVIEVQEDNSKLQSSRPIRLSEKNQTLLMEKIATIANFQKLQCLLCKRKFTSMPNLRRHMAIHIGWNRYRCKLCDFKCFVKCDCVAHCNKVHNAQNNRAVIAEIVVEIPQNEYTYNENIVLNMNTREKVNDPDIIDVTASSECQSEIYVDLNNSNTYTDTTTKEQQESSKNVEYQDIAEEEGDKTATVQNEATTTKEQQESSKNVEYQDIAEEEGDKTATVQNLVEYIMNSGSGKLDAHPDLKRVVMEVIFGSSDTSATAQTDSEKPALKADNDARECVNDNENSTASNEAREASCSMSEVSSTLDDKLKYQRPIRNRMKPLSDDFIYDLKEIAFRKECALFNDSGTLNVRKKAKLYN</sequence>
<protein>
    <recommendedName>
        <fullName evidence="12">C2H2-type domain-containing protein</fullName>
    </recommendedName>
</protein>
<evidence type="ECO:0000313" key="14">
    <source>
        <dbReference type="Proteomes" id="UP001497644"/>
    </source>
</evidence>
<feature type="domain" description="C2H2-type" evidence="12">
    <location>
        <begin position="636"/>
        <end position="663"/>
    </location>
</feature>
<keyword evidence="8" id="KW-0804">Transcription</keyword>
<feature type="domain" description="C2H2-type" evidence="12">
    <location>
        <begin position="273"/>
        <end position="301"/>
    </location>
</feature>
<keyword evidence="5" id="KW-0862">Zinc</keyword>
<evidence type="ECO:0000256" key="1">
    <source>
        <dbReference type="ARBA" id="ARBA00004123"/>
    </source>
</evidence>
<proteinExistence type="predicted"/>
<dbReference type="GO" id="GO:0005634">
    <property type="term" value="C:nucleus"/>
    <property type="evidence" value="ECO:0007669"/>
    <property type="project" value="UniProtKB-SubCell"/>
</dbReference>
<dbReference type="InterPro" id="IPR036236">
    <property type="entry name" value="Znf_C2H2_sf"/>
</dbReference>
<dbReference type="GO" id="GO:0008270">
    <property type="term" value="F:zinc ion binding"/>
    <property type="evidence" value="ECO:0007669"/>
    <property type="project" value="UniProtKB-KW"/>
</dbReference>
<reference evidence="13" key="1">
    <citation type="submission" date="2024-04" db="EMBL/GenBank/DDBJ databases">
        <authorList>
            <consortium name="Molecular Ecology Group"/>
        </authorList>
    </citation>
    <scope>NUCLEOTIDE SEQUENCE</scope>
</reference>
<feature type="region of interest" description="Disordered" evidence="11">
    <location>
        <begin position="874"/>
        <end position="894"/>
    </location>
</feature>
<evidence type="ECO:0000259" key="12">
    <source>
        <dbReference type="PROSITE" id="PS50157"/>
    </source>
</evidence>
<comment type="subcellular location">
    <subcellularLocation>
        <location evidence="1">Nucleus</location>
    </subcellularLocation>
</comment>
<feature type="compositionally biased region" description="Polar residues" evidence="11">
    <location>
        <begin position="781"/>
        <end position="800"/>
    </location>
</feature>
<dbReference type="PANTHER" id="PTHR21020:SF0">
    <property type="entry name" value="ZINC FINGER PROTEIN 800"/>
    <property type="match status" value="1"/>
</dbReference>
<evidence type="ECO:0000256" key="10">
    <source>
        <dbReference type="PROSITE-ProRule" id="PRU00042"/>
    </source>
</evidence>
<dbReference type="PANTHER" id="PTHR21020">
    <property type="entry name" value="ZINC FINGER PROTEIN 800"/>
    <property type="match status" value="1"/>
</dbReference>
<dbReference type="InterPro" id="IPR039149">
    <property type="entry name" value="ZNF800"/>
</dbReference>
<accession>A0AAV2NCM6</accession>
<keyword evidence="2" id="KW-0479">Metal-binding</keyword>
<dbReference type="InterPro" id="IPR013087">
    <property type="entry name" value="Znf_C2H2_type"/>
</dbReference>
<dbReference type="PROSITE" id="PS00028">
    <property type="entry name" value="ZINC_FINGER_C2H2_1"/>
    <property type="match status" value="3"/>
</dbReference>
<feature type="domain" description="C2H2-type" evidence="12">
    <location>
        <begin position="303"/>
        <end position="331"/>
    </location>
</feature>
<keyword evidence="3" id="KW-0677">Repeat</keyword>
<keyword evidence="9" id="KW-0539">Nucleus</keyword>
<evidence type="ECO:0000256" key="3">
    <source>
        <dbReference type="ARBA" id="ARBA00022737"/>
    </source>
</evidence>
<keyword evidence="7" id="KW-0238">DNA-binding</keyword>
<dbReference type="Pfam" id="PF16622">
    <property type="entry name" value="zf-C2H2_11"/>
    <property type="match status" value="1"/>
</dbReference>
<evidence type="ECO:0000256" key="4">
    <source>
        <dbReference type="ARBA" id="ARBA00022771"/>
    </source>
</evidence>
<evidence type="ECO:0000256" key="5">
    <source>
        <dbReference type="ARBA" id="ARBA00022833"/>
    </source>
</evidence>
<keyword evidence="14" id="KW-1185">Reference proteome</keyword>
<dbReference type="PROSITE" id="PS50157">
    <property type="entry name" value="ZINC_FINGER_C2H2_2"/>
    <property type="match status" value="4"/>
</dbReference>
<organism evidence="13 14">
    <name type="scientific">Lasius platythorax</name>
    <dbReference type="NCBI Taxonomy" id="488582"/>
    <lineage>
        <taxon>Eukaryota</taxon>
        <taxon>Metazoa</taxon>
        <taxon>Ecdysozoa</taxon>
        <taxon>Arthropoda</taxon>
        <taxon>Hexapoda</taxon>
        <taxon>Insecta</taxon>
        <taxon>Pterygota</taxon>
        <taxon>Neoptera</taxon>
        <taxon>Endopterygota</taxon>
        <taxon>Hymenoptera</taxon>
        <taxon>Apocrita</taxon>
        <taxon>Aculeata</taxon>
        <taxon>Formicoidea</taxon>
        <taxon>Formicidae</taxon>
        <taxon>Formicinae</taxon>
        <taxon>Lasius</taxon>
        <taxon>Lasius</taxon>
    </lineage>
</organism>
<dbReference type="SUPFAM" id="SSF57667">
    <property type="entry name" value="beta-beta-alpha zinc fingers"/>
    <property type="match status" value="1"/>
</dbReference>
<feature type="domain" description="C2H2-type" evidence="12">
    <location>
        <begin position="73"/>
        <end position="100"/>
    </location>
</feature>
<feature type="region of interest" description="Disordered" evidence="11">
    <location>
        <begin position="775"/>
        <end position="800"/>
    </location>
</feature>
<evidence type="ECO:0000256" key="7">
    <source>
        <dbReference type="ARBA" id="ARBA00023125"/>
    </source>
</evidence>
<evidence type="ECO:0000256" key="8">
    <source>
        <dbReference type="ARBA" id="ARBA00023163"/>
    </source>
</evidence>
<evidence type="ECO:0000256" key="11">
    <source>
        <dbReference type="SAM" id="MobiDB-lite"/>
    </source>
</evidence>
<dbReference type="SMART" id="SM00355">
    <property type="entry name" value="ZnF_C2H2"/>
    <property type="match status" value="5"/>
</dbReference>
<keyword evidence="4 10" id="KW-0863">Zinc-finger</keyword>